<dbReference type="SUPFAM" id="SSF56112">
    <property type="entry name" value="Protein kinase-like (PK-like)"/>
    <property type="match status" value="1"/>
</dbReference>
<evidence type="ECO:0000256" key="9">
    <source>
        <dbReference type="ARBA" id="ARBA00022989"/>
    </source>
</evidence>
<evidence type="ECO:0000256" key="3">
    <source>
        <dbReference type="ARBA" id="ARBA00022679"/>
    </source>
</evidence>
<dbReference type="GO" id="GO:0004674">
    <property type="term" value="F:protein serine/threonine kinase activity"/>
    <property type="evidence" value="ECO:0007669"/>
    <property type="project" value="UniProtKB-KW"/>
</dbReference>
<dbReference type="Pfam" id="PF07714">
    <property type="entry name" value="PK_Tyr_Ser-Thr"/>
    <property type="match status" value="1"/>
</dbReference>
<dbReference type="InterPro" id="IPR000719">
    <property type="entry name" value="Prot_kinase_dom"/>
</dbReference>
<dbReference type="Gene3D" id="1.10.510.10">
    <property type="entry name" value="Transferase(Phosphotransferase) domain 1"/>
    <property type="match status" value="1"/>
</dbReference>
<evidence type="ECO:0000256" key="11">
    <source>
        <dbReference type="ARBA" id="ARBA00023157"/>
    </source>
</evidence>
<dbReference type="InterPro" id="IPR008271">
    <property type="entry name" value="Ser/Thr_kinase_AS"/>
</dbReference>
<organism evidence="17 18">
    <name type="scientific">Digitaria exilis</name>
    <dbReference type="NCBI Taxonomy" id="1010633"/>
    <lineage>
        <taxon>Eukaryota</taxon>
        <taxon>Viridiplantae</taxon>
        <taxon>Streptophyta</taxon>
        <taxon>Embryophyta</taxon>
        <taxon>Tracheophyta</taxon>
        <taxon>Spermatophyta</taxon>
        <taxon>Magnoliopsida</taxon>
        <taxon>Liliopsida</taxon>
        <taxon>Poales</taxon>
        <taxon>Poaceae</taxon>
        <taxon>PACMAD clade</taxon>
        <taxon>Panicoideae</taxon>
        <taxon>Panicodae</taxon>
        <taxon>Paniceae</taxon>
        <taxon>Anthephorinae</taxon>
        <taxon>Digitaria</taxon>
    </lineage>
</organism>
<feature type="transmembrane region" description="Helical" evidence="14">
    <location>
        <begin position="352"/>
        <end position="377"/>
    </location>
</feature>
<dbReference type="PROSITE" id="PS01187">
    <property type="entry name" value="EGF_CA"/>
    <property type="match status" value="1"/>
</dbReference>
<dbReference type="PROSITE" id="PS00108">
    <property type="entry name" value="PROTEIN_KINASE_ST"/>
    <property type="match status" value="1"/>
</dbReference>
<dbReference type="SMART" id="SM00220">
    <property type="entry name" value="S_TKc"/>
    <property type="match status" value="1"/>
</dbReference>
<keyword evidence="8 13" id="KW-0067">ATP-binding</keyword>
<dbReference type="InterPro" id="IPR045274">
    <property type="entry name" value="WAK-like"/>
</dbReference>
<evidence type="ECO:0000256" key="10">
    <source>
        <dbReference type="ARBA" id="ARBA00023136"/>
    </source>
</evidence>
<dbReference type="PROSITE" id="PS00107">
    <property type="entry name" value="PROTEIN_KINASE_ATP"/>
    <property type="match status" value="1"/>
</dbReference>
<evidence type="ECO:0000256" key="5">
    <source>
        <dbReference type="ARBA" id="ARBA00022729"/>
    </source>
</evidence>
<keyword evidence="9 14" id="KW-1133">Transmembrane helix</keyword>
<comment type="subcellular location">
    <subcellularLocation>
        <location evidence="1">Membrane</location>
        <topology evidence="1">Single-pass type I membrane protein</topology>
    </subcellularLocation>
</comment>
<keyword evidence="2" id="KW-0723">Serine/threonine-protein kinase</keyword>
<keyword evidence="3" id="KW-0808">Transferase</keyword>
<proteinExistence type="predicted"/>
<dbReference type="InterPro" id="IPR011009">
    <property type="entry name" value="Kinase-like_dom_sf"/>
</dbReference>
<dbReference type="CDD" id="cd00054">
    <property type="entry name" value="EGF_CA"/>
    <property type="match status" value="1"/>
</dbReference>
<evidence type="ECO:0000256" key="1">
    <source>
        <dbReference type="ARBA" id="ARBA00004479"/>
    </source>
</evidence>
<evidence type="ECO:0000256" key="15">
    <source>
        <dbReference type="SAM" id="SignalP"/>
    </source>
</evidence>
<keyword evidence="10 14" id="KW-0472">Membrane</keyword>
<evidence type="ECO:0000256" key="7">
    <source>
        <dbReference type="ARBA" id="ARBA00022777"/>
    </source>
</evidence>
<dbReference type="InterPro" id="IPR001245">
    <property type="entry name" value="Ser-Thr/Tyr_kinase_cat_dom"/>
</dbReference>
<feature type="signal peptide" evidence="15">
    <location>
        <begin position="1"/>
        <end position="23"/>
    </location>
</feature>
<dbReference type="GO" id="GO:0007166">
    <property type="term" value="P:cell surface receptor signaling pathway"/>
    <property type="evidence" value="ECO:0007669"/>
    <property type="project" value="InterPro"/>
</dbReference>
<dbReference type="Gene3D" id="3.30.200.20">
    <property type="entry name" value="Phosphorylase Kinase, domain 1"/>
    <property type="match status" value="1"/>
</dbReference>
<dbReference type="SUPFAM" id="SSF57184">
    <property type="entry name" value="Growth factor receptor domain"/>
    <property type="match status" value="1"/>
</dbReference>
<sequence length="716" mass="77562">MALAPQLVLFAAAAALLSSLLLAATAAGQKAGLPGCPTSCGGVSVPFPFGISPGCYLPGFNLTCDPSSAPSRLVLGNGTLQVSDISLHNSTVRVLAPDIHMDLPKLPLSNGGVASGTWGGQGWGLGDGGPYLLSSAHNEFIVTGCHFVAELTAGGGYIINGCSSTCTREAESDPRQRDQFRPTCTGIGCCQAPIPYGHTSYDVTLRLLNDDRLATIVNQNNFSVHIAEEGWFDGNTTTSGNLLPAVPAVLAWVIRSSVLQGTNETRGNSSCTTVREEYTTRARGYTCKCWDGYEGNPYLPDGCQDIDECALPGKCYGTCTNTPGNYSCECPDATNGNPNVPNGCVKSHAAHIGLILGLVIGSVGVLLFLVLGNTFLIHKVKAQRKRRQRHRFFKQNRGQLLQQLISQRADIAERMIIDLEEIEKATNYFDRARELGGGGHGTVYKGILSSLHVVAIKRSKIVIQREINEFINEVAILSQINHTNIVKLHGCCLETEVPLLVYEFISNGTLYNHLHIETSVSLPWRDRLRIAVEVARALSYLHSFVSMPIIHRDIKSPNILLDDNLTVKLSDFGASRYIPVTESSVHTAVQGTLGYLDPMYHSTGHLTKKSDVYSFGVLLIELLTRKKPVSYRSCQGYSLVVHFVTLLTESNGLHHILDPQLLTEGGGEVVDVALLAAICVKFIGEERPTMRQVEMALEGIHAAKEYVSSNTDDESE</sequence>
<dbReference type="InterPro" id="IPR018097">
    <property type="entry name" value="EGF_Ca-bd_CS"/>
</dbReference>
<evidence type="ECO:0000256" key="13">
    <source>
        <dbReference type="PROSITE-ProRule" id="PRU10141"/>
    </source>
</evidence>
<reference evidence="17" key="1">
    <citation type="submission" date="2020-07" db="EMBL/GenBank/DDBJ databases">
        <title>Genome sequence and genetic diversity analysis of an under-domesticated orphan crop, white fonio (Digitaria exilis).</title>
        <authorList>
            <person name="Bennetzen J.L."/>
            <person name="Chen S."/>
            <person name="Ma X."/>
            <person name="Wang X."/>
            <person name="Yssel A.E.J."/>
            <person name="Chaluvadi S.R."/>
            <person name="Johnson M."/>
            <person name="Gangashetty P."/>
            <person name="Hamidou F."/>
            <person name="Sanogo M.D."/>
            <person name="Zwaenepoel A."/>
            <person name="Wallace J."/>
            <person name="Van De Peer Y."/>
            <person name="Van Deynze A."/>
        </authorList>
    </citation>
    <scope>NUCLEOTIDE SEQUENCE</scope>
    <source>
        <tissue evidence="17">Leaves</tissue>
    </source>
</reference>
<dbReference type="FunFam" id="3.30.200.20:FF:000043">
    <property type="entry name" value="Wall-associated receptor kinase 2"/>
    <property type="match status" value="1"/>
</dbReference>
<evidence type="ECO:0000313" key="17">
    <source>
        <dbReference type="EMBL" id="KAF8766057.1"/>
    </source>
</evidence>
<dbReference type="AlphaFoldDB" id="A0A835FM32"/>
<feature type="chain" id="PRO_5032326704" description="Protein kinase domain-containing protein" evidence="15">
    <location>
        <begin position="24"/>
        <end position="716"/>
    </location>
</feature>
<evidence type="ECO:0000256" key="2">
    <source>
        <dbReference type="ARBA" id="ARBA00022527"/>
    </source>
</evidence>
<evidence type="ECO:0000256" key="14">
    <source>
        <dbReference type="SAM" id="Phobius"/>
    </source>
</evidence>
<dbReference type="Gene3D" id="2.10.25.10">
    <property type="entry name" value="Laminin"/>
    <property type="match status" value="1"/>
</dbReference>
<dbReference type="PROSITE" id="PS50011">
    <property type="entry name" value="PROTEIN_KINASE_DOM"/>
    <property type="match status" value="1"/>
</dbReference>
<keyword evidence="12" id="KW-0325">Glycoprotein</keyword>
<comment type="caution">
    <text evidence="17">The sequence shown here is derived from an EMBL/GenBank/DDBJ whole genome shotgun (WGS) entry which is preliminary data.</text>
</comment>
<dbReference type="PANTHER" id="PTHR27005:SF209">
    <property type="entry name" value="OS09G0561500 PROTEIN"/>
    <property type="match status" value="1"/>
</dbReference>
<feature type="binding site" evidence="13">
    <location>
        <position position="457"/>
    </location>
    <ligand>
        <name>ATP</name>
        <dbReference type="ChEBI" id="CHEBI:30616"/>
    </ligand>
</feature>
<keyword evidence="7" id="KW-0418">Kinase</keyword>
<dbReference type="InterPro" id="IPR025287">
    <property type="entry name" value="WAK_GUB"/>
</dbReference>
<dbReference type="GO" id="GO:0005886">
    <property type="term" value="C:plasma membrane"/>
    <property type="evidence" value="ECO:0007669"/>
    <property type="project" value="TreeGrafter"/>
</dbReference>
<keyword evidence="6 13" id="KW-0547">Nucleotide-binding</keyword>
<dbReference type="OrthoDB" id="669588at2759"/>
<accession>A0A835FM32</accession>
<dbReference type="EMBL" id="JACEFO010000521">
    <property type="protein sequence ID" value="KAF8766057.1"/>
    <property type="molecule type" value="Genomic_DNA"/>
</dbReference>
<dbReference type="InterPro" id="IPR001881">
    <property type="entry name" value="EGF-like_Ca-bd_dom"/>
</dbReference>
<evidence type="ECO:0000259" key="16">
    <source>
        <dbReference type="PROSITE" id="PS50011"/>
    </source>
</evidence>
<evidence type="ECO:0000313" key="18">
    <source>
        <dbReference type="Proteomes" id="UP000636709"/>
    </source>
</evidence>
<dbReference type="GO" id="GO:0005524">
    <property type="term" value="F:ATP binding"/>
    <property type="evidence" value="ECO:0007669"/>
    <property type="project" value="UniProtKB-UniRule"/>
</dbReference>
<protein>
    <recommendedName>
        <fullName evidence="16">Protein kinase domain-containing protein</fullName>
    </recommendedName>
</protein>
<dbReference type="Proteomes" id="UP000636709">
    <property type="component" value="Unassembled WGS sequence"/>
</dbReference>
<feature type="domain" description="Protein kinase" evidence="16">
    <location>
        <begin position="429"/>
        <end position="707"/>
    </location>
</feature>
<keyword evidence="4 14" id="KW-0812">Transmembrane</keyword>
<dbReference type="GO" id="GO:0030247">
    <property type="term" value="F:polysaccharide binding"/>
    <property type="evidence" value="ECO:0007669"/>
    <property type="project" value="InterPro"/>
</dbReference>
<dbReference type="InterPro" id="IPR009030">
    <property type="entry name" value="Growth_fac_rcpt_cys_sf"/>
</dbReference>
<name>A0A835FM32_9POAL</name>
<evidence type="ECO:0000256" key="12">
    <source>
        <dbReference type="ARBA" id="ARBA00023180"/>
    </source>
</evidence>
<evidence type="ECO:0000256" key="4">
    <source>
        <dbReference type="ARBA" id="ARBA00022692"/>
    </source>
</evidence>
<evidence type="ECO:0000256" key="8">
    <source>
        <dbReference type="ARBA" id="ARBA00022840"/>
    </source>
</evidence>
<evidence type="ECO:0000256" key="6">
    <source>
        <dbReference type="ARBA" id="ARBA00022741"/>
    </source>
</evidence>
<keyword evidence="11" id="KW-1015">Disulfide bond</keyword>
<gene>
    <name evidence="17" type="ORF">HU200_007904</name>
</gene>
<dbReference type="InterPro" id="IPR000152">
    <property type="entry name" value="EGF-type_Asp/Asn_hydroxyl_site"/>
</dbReference>
<keyword evidence="18" id="KW-1185">Reference proteome</keyword>
<keyword evidence="5 15" id="KW-0732">Signal</keyword>
<dbReference type="InterPro" id="IPR017441">
    <property type="entry name" value="Protein_kinase_ATP_BS"/>
</dbReference>
<dbReference type="PROSITE" id="PS00010">
    <property type="entry name" value="ASX_HYDROXYL"/>
    <property type="match status" value="1"/>
</dbReference>
<dbReference type="Pfam" id="PF13947">
    <property type="entry name" value="GUB_WAK_bind"/>
    <property type="match status" value="1"/>
</dbReference>
<dbReference type="GO" id="GO:0005509">
    <property type="term" value="F:calcium ion binding"/>
    <property type="evidence" value="ECO:0007669"/>
    <property type="project" value="InterPro"/>
</dbReference>
<dbReference type="PANTHER" id="PTHR27005">
    <property type="entry name" value="WALL-ASSOCIATED RECEPTOR KINASE-LIKE 21"/>
    <property type="match status" value="1"/>
</dbReference>
<dbReference type="SMART" id="SM00179">
    <property type="entry name" value="EGF_CA"/>
    <property type="match status" value="1"/>
</dbReference>
<dbReference type="FunFam" id="1.10.510.10:FF:000084">
    <property type="entry name" value="Wall-associated receptor kinase 2"/>
    <property type="match status" value="1"/>
</dbReference>